<accession>A0AAU9NPT8</accession>
<sequence length="114" mass="13171">MGTRCLFDVLNSILIIPCLFHSTGHRQCWKHVGLILCSPIVDFVISRQRIIYSHHHSLCSSSFTNWRMKGGSITSHRSSPHIKLNARKRTAICKTKSQYARLNQWHGSKQVTWQ</sequence>
<evidence type="ECO:0000313" key="3">
    <source>
        <dbReference type="Proteomes" id="UP001157418"/>
    </source>
</evidence>
<evidence type="ECO:0008006" key="4">
    <source>
        <dbReference type="Google" id="ProtNLM"/>
    </source>
</evidence>
<keyword evidence="1" id="KW-0732">Signal</keyword>
<proteinExistence type="predicted"/>
<dbReference type="Proteomes" id="UP001157418">
    <property type="component" value="Unassembled WGS sequence"/>
</dbReference>
<evidence type="ECO:0000313" key="2">
    <source>
        <dbReference type="EMBL" id="CAH1439801.1"/>
    </source>
</evidence>
<reference evidence="2 3" key="1">
    <citation type="submission" date="2022-01" db="EMBL/GenBank/DDBJ databases">
        <authorList>
            <person name="Xiong W."/>
            <person name="Schranz E."/>
        </authorList>
    </citation>
    <scope>NUCLEOTIDE SEQUENCE [LARGE SCALE GENOMIC DNA]</scope>
</reference>
<dbReference type="AlphaFoldDB" id="A0AAU9NPT8"/>
<name>A0AAU9NPT8_9ASTR</name>
<protein>
    <recommendedName>
        <fullName evidence="4">Secreted protein</fullName>
    </recommendedName>
</protein>
<keyword evidence="3" id="KW-1185">Reference proteome</keyword>
<dbReference type="EMBL" id="CAKMRJ010005368">
    <property type="protein sequence ID" value="CAH1439801.1"/>
    <property type="molecule type" value="Genomic_DNA"/>
</dbReference>
<comment type="caution">
    <text evidence="2">The sequence shown here is derived from an EMBL/GenBank/DDBJ whole genome shotgun (WGS) entry which is preliminary data.</text>
</comment>
<gene>
    <name evidence="2" type="ORF">LVIROSA_LOCUS25977</name>
</gene>
<evidence type="ECO:0000256" key="1">
    <source>
        <dbReference type="SAM" id="SignalP"/>
    </source>
</evidence>
<feature type="signal peptide" evidence="1">
    <location>
        <begin position="1"/>
        <end position="20"/>
    </location>
</feature>
<organism evidence="2 3">
    <name type="scientific">Lactuca virosa</name>
    <dbReference type="NCBI Taxonomy" id="75947"/>
    <lineage>
        <taxon>Eukaryota</taxon>
        <taxon>Viridiplantae</taxon>
        <taxon>Streptophyta</taxon>
        <taxon>Embryophyta</taxon>
        <taxon>Tracheophyta</taxon>
        <taxon>Spermatophyta</taxon>
        <taxon>Magnoliopsida</taxon>
        <taxon>eudicotyledons</taxon>
        <taxon>Gunneridae</taxon>
        <taxon>Pentapetalae</taxon>
        <taxon>asterids</taxon>
        <taxon>campanulids</taxon>
        <taxon>Asterales</taxon>
        <taxon>Asteraceae</taxon>
        <taxon>Cichorioideae</taxon>
        <taxon>Cichorieae</taxon>
        <taxon>Lactucinae</taxon>
        <taxon>Lactuca</taxon>
    </lineage>
</organism>
<feature type="chain" id="PRO_5043751073" description="Secreted protein" evidence="1">
    <location>
        <begin position="21"/>
        <end position="114"/>
    </location>
</feature>